<dbReference type="GO" id="GO:0008374">
    <property type="term" value="F:O-acyltransferase activity"/>
    <property type="evidence" value="ECO:0007669"/>
    <property type="project" value="InterPro"/>
</dbReference>
<dbReference type="SUPFAM" id="SSF53474">
    <property type="entry name" value="alpha/beta-Hydrolases"/>
    <property type="match status" value="1"/>
</dbReference>
<dbReference type="Gene3D" id="3.40.50.1820">
    <property type="entry name" value="alpha/beta hydrolase"/>
    <property type="match status" value="1"/>
</dbReference>
<feature type="domain" description="Pirin C-terminal" evidence="5">
    <location>
        <begin position="787"/>
        <end position="889"/>
    </location>
</feature>
<dbReference type="InterPro" id="IPR003829">
    <property type="entry name" value="Pirin_N_dom"/>
</dbReference>
<dbReference type="PANTHER" id="PTHR13903">
    <property type="entry name" value="PIRIN-RELATED"/>
    <property type="match status" value="1"/>
</dbReference>
<evidence type="ECO:0000256" key="2">
    <source>
        <dbReference type="RuleBase" id="RU003457"/>
    </source>
</evidence>
<dbReference type="InterPro" id="IPR011051">
    <property type="entry name" value="RmlC_Cupin_sf"/>
</dbReference>
<dbReference type="SUPFAM" id="SSF51182">
    <property type="entry name" value="RmlC-like cupins"/>
    <property type="match status" value="1"/>
</dbReference>
<feature type="compositionally biased region" description="Basic and acidic residues" evidence="3">
    <location>
        <begin position="634"/>
        <end position="643"/>
    </location>
</feature>
<dbReference type="InterPro" id="IPR012093">
    <property type="entry name" value="Pirin"/>
</dbReference>
<dbReference type="AlphaFoldDB" id="A0A1Q9DFK6"/>
<dbReference type="Pfam" id="PF02450">
    <property type="entry name" value="LCAT"/>
    <property type="match status" value="1"/>
</dbReference>
<dbReference type="InterPro" id="IPR003386">
    <property type="entry name" value="LACT/PDAT_acylTrfase"/>
</dbReference>
<gene>
    <name evidence="6" type="ORF">AK812_SmicGene24047</name>
</gene>
<evidence type="ECO:0000259" key="5">
    <source>
        <dbReference type="Pfam" id="PF05726"/>
    </source>
</evidence>
<dbReference type="GO" id="GO:0006629">
    <property type="term" value="P:lipid metabolic process"/>
    <property type="evidence" value="ECO:0007669"/>
    <property type="project" value="InterPro"/>
</dbReference>
<reference evidence="6 7" key="1">
    <citation type="submission" date="2016-02" db="EMBL/GenBank/DDBJ databases">
        <title>Genome analysis of coral dinoflagellate symbionts highlights evolutionary adaptations to a symbiotic lifestyle.</title>
        <authorList>
            <person name="Aranda M."/>
            <person name="Li Y."/>
            <person name="Liew Y.J."/>
            <person name="Baumgarten S."/>
            <person name="Simakov O."/>
            <person name="Wilson M."/>
            <person name="Piel J."/>
            <person name="Ashoor H."/>
            <person name="Bougouffa S."/>
            <person name="Bajic V.B."/>
            <person name="Ryu T."/>
            <person name="Ravasi T."/>
            <person name="Bayer T."/>
            <person name="Micklem G."/>
            <person name="Kim H."/>
            <person name="Bhak J."/>
            <person name="Lajeunesse T.C."/>
            <person name="Voolstra C.R."/>
        </authorList>
    </citation>
    <scope>NUCLEOTIDE SEQUENCE [LARGE SCALE GENOMIC DNA]</scope>
    <source>
        <strain evidence="6 7">CCMP2467</strain>
    </source>
</reference>
<proteinExistence type="inferred from homology"/>
<feature type="domain" description="Pirin N-terminal" evidence="4">
    <location>
        <begin position="663"/>
        <end position="733"/>
    </location>
</feature>
<dbReference type="Proteomes" id="UP000186817">
    <property type="component" value="Unassembled WGS sequence"/>
</dbReference>
<evidence type="ECO:0000256" key="1">
    <source>
        <dbReference type="ARBA" id="ARBA00008416"/>
    </source>
</evidence>
<evidence type="ECO:0000259" key="4">
    <source>
        <dbReference type="Pfam" id="PF02678"/>
    </source>
</evidence>
<comment type="caution">
    <text evidence="6">The sequence shown here is derived from an EMBL/GenBank/DDBJ whole genome shotgun (WGS) entry which is preliminary data.</text>
</comment>
<evidence type="ECO:0000313" key="6">
    <source>
        <dbReference type="EMBL" id="OLP93956.1"/>
    </source>
</evidence>
<dbReference type="Gene3D" id="2.60.120.10">
    <property type="entry name" value="Jelly Rolls"/>
    <property type="match status" value="2"/>
</dbReference>
<dbReference type="Pfam" id="PF02678">
    <property type="entry name" value="Pirin"/>
    <property type="match status" value="1"/>
</dbReference>
<dbReference type="EMBL" id="LSRX01000563">
    <property type="protein sequence ID" value="OLP93956.1"/>
    <property type="molecule type" value="Genomic_DNA"/>
</dbReference>
<organism evidence="6 7">
    <name type="scientific">Symbiodinium microadriaticum</name>
    <name type="common">Dinoflagellate</name>
    <name type="synonym">Zooxanthella microadriatica</name>
    <dbReference type="NCBI Taxonomy" id="2951"/>
    <lineage>
        <taxon>Eukaryota</taxon>
        <taxon>Sar</taxon>
        <taxon>Alveolata</taxon>
        <taxon>Dinophyceae</taxon>
        <taxon>Suessiales</taxon>
        <taxon>Symbiodiniaceae</taxon>
        <taxon>Symbiodinium</taxon>
    </lineage>
</organism>
<sequence>MGGVHFIAKCCYDTSYNSRAQSGNKTVILAHGIAACSLQNRIKPGTDAGCYLPCCRSEGWNTAWASIEAVVTSPELLRNTLELEQIPGKLKSGREVFVTKEQDGVEVRPYPGLDGVAAINPMEEVMIPVLYELIEKLVDRFRLQSASYDWRRWGDLSFMECYAESLAKQIEEEFMLTQQPVTLIGHSMGCSVLLYVLSTMGGAWQRKYLDKVIFITPVIMGCPKGCSAYAHNPIGIISGLGTLPEGVENFWKKATISSPAMGCLLPLTVGDTEAFDPNHKIVVTPERGYTAKEIKEFVGDLEKALGKDAARFDFFPYAQEVWSSLQPPAVPSHFLYGRNLDTVNQLTFETSDFQDIPKISQYVPGDGTVTAASAEKLQAGWVEKGASVFLHGAPPGCHDEHLTIVSSPWLLDLVSVDLKLEADRFWNGFDEYLEQAHPGHRRQLLRNEFMEFHRSMVENPNLDELEDLAKKIHDYFQEDEMKRAVQLAEAASAAGANSSQVAQVVVQLLTWRQNMALNSTGLDVASDLAELGTLQEAFSNSFLMILVTELALHMWCLSKLSRRTRRDPTEKVAEVPPDVWIPGTMPDAPAIPRWRLEVFEGRLLLSLSCDFFHELRQVLRSSFADEQSGGGTTDVRRPIRPDSQDSADLDPILALDDFTVALPDGFPDHAHRGFITMTYLLPSSPGALSHEDFLGNAGILKPGDAQWMTCGRGILHSEVPDSRFFARGLQMWINLPEQEKMVAPGYLELPRGKQLRVAVPGITAAILAGKALGHCQEGPRHGPELAIHFTMEPFALLHQLIPEGHSAFIYTLLGQVLVADVTADANHCLVLSAAPGEDGVTVRTGSSEASFFLCAAKPLREPVVWQGPFVMCSEEQIRQSMLDYQCDRNGFERASSWSSKNKFRMAH</sequence>
<protein>
    <submittedName>
        <fullName evidence="6">Pirin-like protein</fullName>
    </submittedName>
</protein>
<dbReference type="OrthoDB" id="198735at2759"/>
<evidence type="ECO:0000313" key="7">
    <source>
        <dbReference type="Proteomes" id="UP000186817"/>
    </source>
</evidence>
<evidence type="ECO:0000256" key="3">
    <source>
        <dbReference type="SAM" id="MobiDB-lite"/>
    </source>
</evidence>
<dbReference type="InterPro" id="IPR014710">
    <property type="entry name" value="RmlC-like_jellyroll"/>
</dbReference>
<dbReference type="PANTHER" id="PTHR13903:SF8">
    <property type="entry name" value="PIRIN"/>
    <property type="match status" value="1"/>
</dbReference>
<dbReference type="CDD" id="cd02909">
    <property type="entry name" value="cupin_pirin_N"/>
    <property type="match status" value="1"/>
</dbReference>
<comment type="similarity">
    <text evidence="1 2">Belongs to the pirin family.</text>
</comment>
<dbReference type="InterPro" id="IPR008778">
    <property type="entry name" value="Pirin_C_dom"/>
</dbReference>
<dbReference type="CDD" id="cd02247">
    <property type="entry name" value="cupin_pirin_C"/>
    <property type="match status" value="1"/>
</dbReference>
<feature type="region of interest" description="Disordered" evidence="3">
    <location>
        <begin position="625"/>
        <end position="647"/>
    </location>
</feature>
<name>A0A1Q9DFK6_SYMMI</name>
<accession>A0A1Q9DFK6</accession>
<dbReference type="Pfam" id="PF05726">
    <property type="entry name" value="Pirin_C"/>
    <property type="match status" value="1"/>
</dbReference>
<dbReference type="InterPro" id="IPR029058">
    <property type="entry name" value="AB_hydrolase_fold"/>
</dbReference>
<keyword evidence="7" id="KW-1185">Reference proteome</keyword>